<dbReference type="InterPro" id="IPR000537">
    <property type="entry name" value="UbiA_prenyltransferase"/>
</dbReference>
<evidence type="ECO:0000256" key="9">
    <source>
        <dbReference type="ARBA" id="ARBA00022989"/>
    </source>
</evidence>
<evidence type="ECO:0000256" key="12">
    <source>
        <dbReference type="SAM" id="Phobius"/>
    </source>
</evidence>
<dbReference type="AlphaFoldDB" id="A0A975BPY2"/>
<evidence type="ECO:0000256" key="2">
    <source>
        <dbReference type="ARBA" id="ARBA00004141"/>
    </source>
</evidence>
<keyword evidence="8 12" id="KW-0812">Transmembrane</keyword>
<dbReference type="PANTHER" id="PTHR11048">
    <property type="entry name" value="PRENYLTRANSFERASES"/>
    <property type="match status" value="1"/>
</dbReference>
<dbReference type="GO" id="GO:0006744">
    <property type="term" value="P:ubiquinone biosynthetic process"/>
    <property type="evidence" value="ECO:0007669"/>
    <property type="project" value="UniProtKB-KW"/>
</dbReference>
<dbReference type="Gene3D" id="1.10.357.140">
    <property type="entry name" value="UbiA prenyltransferase"/>
    <property type="match status" value="1"/>
</dbReference>
<feature type="transmembrane region" description="Helical" evidence="12">
    <location>
        <begin position="109"/>
        <end position="128"/>
    </location>
</feature>
<sequence>MSYVLDRISAFGRMIKFSHTVFALPFALAAVVLAHRESPVTLNLIFWILVAMAGARSAAMGFNRIADAGFDAQNPRTADRAIPAGGISITASWIFVIAFSALFVLAGAMISPLCFLLSAPVLLILFSYSYAKRFTAFSHLYLGFAISLAPVGAWIAVTGGFDWRILHLSLGLLTYIAGFDILYACQDWEFDKKMGLFSIPSRFGIKTAFRISAVLHVLTFVFFVLIFIVFDMGIFYMGTLVIIGGLLILEHRLVSPRDMTHIQIAFFHVNSAISILLFLGILSDELIKGI</sequence>
<keyword evidence="14" id="KW-1185">Reference proteome</keyword>
<comment type="similarity">
    <text evidence="3">Belongs to the UbiA prenyltransferase family.</text>
</comment>
<proteinExistence type="inferred from homology"/>
<feature type="transmembrane region" description="Helical" evidence="12">
    <location>
        <begin position="234"/>
        <end position="250"/>
    </location>
</feature>
<dbReference type="InterPro" id="IPR006371">
    <property type="entry name" value="Polyprenyltransferase_UbiA-li"/>
</dbReference>
<evidence type="ECO:0000256" key="11">
    <source>
        <dbReference type="ARBA" id="ARBA00034524"/>
    </source>
</evidence>
<dbReference type="NCBIfam" id="TIGR01475">
    <property type="entry name" value="ubiA_other"/>
    <property type="match status" value="1"/>
</dbReference>
<evidence type="ECO:0000256" key="1">
    <source>
        <dbReference type="ARBA" id="ARBA00001946"/>
    </source>
</evidence>
<feature type="transmembrane region" description="Helical" evidence="12">
    <location>
        <begin position="82"/>
        <end position="103"/>
    </location>
</feature>
<reference evidence="13" key="1">
    <citation type="journal article" date="2021" name="Microb. Physiol.">
        <title>Proteogenomic Insights into the Physiology of Marine, Sulfate-Reducing, Filamentous Desulfonema limicola and Desulfonema magnum.</title>
        <authorList>
            <person name="Schnaars V."/>
            <person name="Wohlbrand L."/>
            <person name="Scheve S."/>
            <person name="Hinrichs C."/>
            <person name="Reinhardt R."/>
            <person name="Rabus R."/>
        </authorList>
    </citation>
    <scope>NUCLEOTIDE SEQUENCE</scope>
    <source>
        <strain evidence="13">4be13</strain>
    </source>
</reference>
<dbReference type="GO" id="GO:0005886">
    <property type="term" value="C:plasma membrane"/>
    <property type="evidence" value="ECO:0007669"/>
    <property type="project" value="TreeGrafter"/>
</dbReference>
<evidence type="ECO:0000313" key="14">
    <source>
        <dbReference type="Proteomes" id="UP000663722"/>
    </source>
</evidence>
<evidence type="ECO:0000256" key="8">
    <source>
        <dbReference type="ARBA" id="ARBA00022692"/>
    </source>
</evidence>
<keyword evidence="4" id="KW-1003">Cell membrane</keyword>
<dbReference type="FunFam" id="1.10.357.140:FF:000008">
    <property type="entry name" value="4-hydroxybenzoate octaprenyltransferase"/>
    <property type="match status" value="1"/>
</dbReference>
<evidence type="ECO:0000256" key="5">
    <source>
        <dbReference type="ARBA" id="ARBA00022519"/>
    </source>
</evidence>
<protein>
    <recommendedName>
        <fullName evidence="11">4-hydroxybenzoate polyprenyltransferase</fullName>
        <ecNumber evidence="11">2.5.1.39</ecNumber>
    </recommendedName>
</protein>
<feature type="transmembrane region" description="Helical" evidence="12">
    <location>
        <begin position="140"/>
        <end position="159"/>
    </location>
</feature>
<dbReference type="EC" id="2.5.1.39" evidence="11"/>
<evidence type="ECO:0000256" key="10">
    <source>
        <dbReference type="ARBA" id="ARBA00023136"/>
    </source>
</evidence>
<feature type="transmembrane region" description="Helical" evidence="12">
    <location>
        <begin position="262"/>
        <end position="282"/>
    </location>
</feature>
<feature type="transmembrane region" description="Helical" evidence="12">
    <location>
        <begin position="165"/>
        <end position="186"/>
    </location>
</feature>
<keyword evidence="5" id="KW-0997">Cell inner membrane</keyword>
<keyword evidence="10 12" id="KW-0472">Membrane</keyword>
<dbReference type="CDD" id="cd13959">
    <property type="entry name" value="PT_UbiA_COQ2"/>
    <property type="match status" value="1"/>
</dbReference>
<dbReference type="FunFam" id="1.20.120.1780:FF:000001">
    <property type="entry name" value="4-hydroxybenzoate octaprenyltransferase"/>
    <property type="match status" value="1"/>
</dbReference>
<comment type="subcellular location">
    <subcellularLocation>
        <location evidence="2">Membrane</location>
        <topology evidence="2">Multi-pass membrane protein</topology>
    </subcellularLocation>
</comment>
<feature type="transmembrane region" description="Helical" evidence="12">
    <location>
        <begin position="207"/>
        <end position="228"/>
    </location>
</feature>
<dbReference type="Gene3D" id="1.20.120.1780">
    <property type="entry name" value="UbiA prenyltransferase"/>
    <property type="match status" value="1"/>
</dbReference>
<dbReference type="InterPro" id="IPR044878">
    <property type="entry name" value="UbiA_sf"/>
</dbReference>
<accession>A0A975BPY2</accession>
<evidence type="ECO:0000256" key="4">
    <source>
        <dbReference type="ARBA" id="ARBA00022475"/>
    </source>
</evidence>
<dbReference type="KEGG" id="dmm:dnm_050660"/>
<comment type="cofactor">
    <cofactor evidence="1">
        <name>Mg(2+)</name>
        <dbReference type="ChEBI" id="CHEBI:18420"/>
    </cofactor>
</comment>
<feature type="transmembrane region" description="Helical" evidence="12">
    <location>
        <begin position="44"/>
        <end position="62"/>
    </location>
</feature>
<keyword evidence="7" id="KW-0831">Ubiquinone biosynthesis</keyword>
<evidence type="ECO:0000313" key="13">
    <source>
        <dbReference type="EMBL" id="QTA89019.1"/>
    </source>
</evidence>
<evidence type="ECO:0000256" key="3">
    <source>
        <dbReference type="ARBA" id="ARBA00005985"/>
    </source>
</evidence>
<keyword evidence="9 12" id="KW-1133">Transmembrane helix</keyword>
<dbReference type="Proteomes" id="UP000663722">
    <property type="component" value="Chromosome"/>
</dbReference>
<dbReference type="EMBL" id="CP061800">
    <property type="protein sequence ID" value="QTA89019.1"/>
    <property type="molecule type" value="Genomic_DNA"/>
</dbReference>
<organism evidence="13 14">
    <name type="scientific">Desulfonema magnum</name>
    <dbReference type="NCBI Taxonomy" id="45655"/>
    <lineage>
        <taxon>Bacteria</taxon>
        <taxon>Pseudomonadati</taxon>
        <taxon>Thermodesulfobacteriota</taxon>
        <taxon>Desulfobacteria</taxon>
        <taxon>Desulfobacterales</taxon>
        <taxon>Desulfococcaceae</taxon>
        <taxon>Desulfonema</taxon>
    </lineage>
</organism>
<dbReference type="Pfam" id="PF01040">
    <property type="entry name" value="UbiA"/>
    <property type="match status" value="1"/>
</dbReference>
<name>A0A975BPY2_9BACT</name>
<gene>
    <name evidence="13" type="ORF">dnm_050660</name>
</gene>
<dbReference type="GO" id="GO:0008412">
    <property type="term" value="F:4-hydroxybenzoate polyprenyltransferase activity"/>
    <property type="evidence" value="ECO:0007669"/>
    <property type="project" value="UniProtKB-EC"/>
</dbReference>
<dbReference type="PANTHER" id="PTHR11048:SF28">
    <property type="entry name" value="4-HYDROXYBENZOATE POLYPRENYLTRANSFERASE, MITOCHONDRIAL"/>
    <property type="match status" value="1"/>
</dbReference>
<evidence type="ECO:0000256" key="6">
    <source>
        <dbReference type="ARBA" id="ARBA00022679"/>
    </source>
</evidence>
<dbReference type="InterPro" id="IPR039653">
    <property type="entry name" value="Prenyltransferase"/>
</dbReference>
<evidence type="ECO:0000256" key="7">
    <source>
        <dbReference type="ARBA" id="ARBA00022688"/>
    </source>
</evidence>
<keyword evidence="6" id="KW-0808">Transferase</keyword>